<dbReference type="InterPro" id="IPR018969">
    <property type="entry name" value="Xul5P/Fru6P_PKetolase_C"/>
</dbReference>
<dbReference type="EC" id="4.1.2.22" evidence="7"/>
<dbReference type="GO" id="GO:0000287">
    <property type="term" value="F:magnesium ion binding"/>
    <property type="evidence" value="ECO:0007669"/>
    <property type="project" value="UniProtKB-ARBA"/>
</dbReference>
<dbReference type="PIRSF" id="PIRSF017245">
    <property type="entry name" value="Phosphoketolase"/>
    <property type="match status" value="1"/>
</dbReference>
<dbReference type="Pfam" id="PF03894">
    <property type="entry name" value="XFP"/>
    <property type="match status" value="1"/>
</dbReference>
<organism evidence="7 8">
    <name type="scientific">Actinophytocola algeriensis</name>
    <dbReference type="NCBI Taxonomy" id="1768010"/>
    <lineage>
        <taxon>Bacteria</taxon>
        <taxon>Bacillati</taxon>
        <taxon>Actinomycetota</taxon>
        <taxon>Actinomycetes</taxon>
        <taxon>Pseudonocardiales</taxon>
        <taxon>Pseudonocardiaceae</taxon>
    </lineage>
</organism>
<dbReference type="Pfam" id="PF09364">
    <property type="entry name" value="XFP_N"/>
    <property type="match status" value="1"/>
</dbReference>
<comment type="cofactor">
    <cofactor evidence="1">
        <name>thiamine diphosphate</name>
        <dbReference type="ChEBI" id="CHEBI:58937"/>
    </cofactor>
</comment>
<evidence type="ECO:0000259" key="5">
    <source>
        <dbReference type="Pfam" id="PF09363"/>
    </source>
</evidence>
<protein>
    <submittedName>
        <fullName evidence="7">Xylulose-5-phosphate/fructose-6-phosphate phosphoketolase</fullName>
        <ecNumber evidence="7">4.1.2.22</ecNumber>
        <ecNumber evidence="7">4.1.2.9</ecNumber>
    </submittedName>
</protein>
<dbReference type="InterPro" id="IPR019790">
    <property type="entry name" value="Xul5P/Fru6P_PKetolase_CS"/>
</dbReference>
<feature type="domain" description="Xylulose 5-phosphate/Fructose 6-phosphate phosphoketolase N-terminal" evidence="6">
    <location>
        <begin position="13"/>
        <end position="363"/>
    </location>
</feature>
<gene>
    <name evidence="7" type="ORF">FHR82_009027</name>
</gene>
<dbReference type="SUPFAM" id="SSF52518">
    <property type="entry name" value="Thiamin diphosphate-binding fold (THDP-binding)"/>
    <property type="match status" value="2"/>
</dbReference>
<dbReference type="InterPro" id="IPR005593">
    <property type="entry name" value="Xul5P/Fru6P_PKetolase"/>
</dbReference>
<dbReference type="GO" id="GO:0005975">
    <property type="term" value="P:carbohydrate metabolic process"/>
    <property type="evidence" value="ECO:0007669"/>
    <property type="project" value="InterPro"/>
</dbReference>
<dbReference type="InterPro" id="IPR029061">
    <property type="entry name" value="THDP-binding"/>
</dbReference>
<evidence type="ECO:0000259" key="6">
    <source>
        <dbReference type="Pfam" id="PF09364"/>
    </source>
</evidence>
<dbReference type="PROSITE" id="PS60003">
    <property type="entry name" value="PHOSPHOKETOLASE_2"/>
    <property type="match status" value="1"/>
</dbReference>
<name>A0A7W7QFU3_9PSEU</name>
<dbReference type="PROSITE" id="PS60002">
    <property type="entry name" value="PHOSPHOKETOLASE_1"/>
    <property type="match status" value="1"/>
</dbReference>
<keyword evidence="4 7" id="KW-0456">Lyase</keyword>
<keyword evidence="3" id="KW-0786">Thiamine pyrophosphate</keyword>
<dbReference type="NCBIfam" id="NF003619">
    <property type="entry name" value="PRK05261.1-4"/>
    <property type="match status" value="1"/>
</dbReference>
<dbReference type="InterPro" id="IPR018970">
    <property type="entry name" value="Xul5P/Fru6P_PKetolase_N"/>
</dbReference>
<dbReference type="PANTHER" id="PTHR31273:SF1">
    <property type="entry name" value="PHOSPHOKETOLASE-RELATED"/>
    <property type="match status" value="1"/>
</dbReference>
<dbReference type="GO" id="GO:0050193">
    <property type="term" value="F:phosphoketolase activity"/>
    <property type="evidence" value="ECO:0007669"/>
    <property type="project" value="UniProtKB-EC"/>
</dbReference>
<dbReference type="InterPro" id="IPR009014">
    <property type="entry name" value="Transketo_C/PFOR_II"/>
</dbReference>
<keyword evidence="8" id="KW-1185">Reference proteome</keyword>
<dbReference type="Gene3D" id="3.40.50.970">
    <property type="match status" value="2"/>
</dbReference>
<evidence type="ECO:0000313" key="8">
    <source>
        <dbReference type="Proteomes" id="UP000520767"/>
    </source>
</evidence>
<dbReference type="Pfam" id="PF09363">
    <property type="entry name" value="XFP_C"/>
    <property type="match status" value="1"/>
</dbReference>
<dbReference type="PANTHER" id="PTHR31273">
    <property type="entry name" value="PHOSPHOKETOLASE-RELATED"/>
    <property type="match status" value="1"/>
</dbReference>
<evidence type="ECO:0000256" key="1">
    <source>
        <dbReference type="ARBA" id="ARBA00001964"/>
    </source>
</evidence>
<comment type="similarity">
    <text evidence="2">Belongs to the XFP family.</text>
</comment>
<proteinExistence type="inferred from homology"/>
<evidence type="ECO:0000256" key="2">
    <source>
        <dbReference type="ARBA" id="ARBA00005623"/>
    </source>
</evidence>
<accession>A0A7W7QFU3</accession>
<evidence type="ECO:0000256" key="4">
    <source>
        <dbReference type="ARBA" id="ARBA00023239"/>
    </source>
</evidence>
<dbReference type="EC" id="4.1.2.9" evidence="7"/>
<dbReference type="GO" id="GO:0047905">
    <property type="term" value="F:fructose-6-phosphate phosphoketolase activity"/>
    <property type="evidence" value="ECO:0007669"/>
    <property type="project" value="UniProtKB-EC"/>
</dbReference>
<reference evidence="7 8" key="1">
    <citation type="submission" date="2020-08" db="EMBL/GenBank/DDBJ databases">
        <title>Genomic Encyclopedia of Type Strains, Phase III (KMG-III): the genomes of soil and plant-associated and newly described type strains.</title>
        <authorList>
            <person name="Whitman W."/>
        </authorList>
    </citation>
    <scope>NUCLEOTIDE SEQUENCE [LARGE SCALE GENOMIC DNA]</scope>
    <source>
        <strain evidence="7 8">CECT 8960</strain>
    </source>
</reference>
<dbReference type="InterPro" id="IPR019789">
    <property type="entry name" value="Xul5P/Fru6P_PKetolase_ThDP_BS"/>
</dbReference>
<dbReference type="Proteomes" id="UP000520767">
    <property type="component" value="Unassembled WGS sequence"/>
</dbReference>
<sequence length="778" mass="84435">MTTTARSATDVSSRYRRAADYAAAAMIYLKDNVLLREPLRREHLKPRLLGHWGTCPGITFLYAGLNGLVRRTGRRTLLVTGPGHGAPAVHANLWLESTHAELDPALGRDGNGLAELVRRFSWPGGFPSHLSPEVPGVIHEGGELGYALATAFGAALDNPDLTVACLVGDGEAETGPTAGSWHASKFLDPRTDGAVLPVLHVNGYKISSPTIYGCMSDEELTAYFSGAGWSPYVLDVTTTDDPDALLAETLDLAHAEIAAVRERWTPGERAVWPMIVLRSPKGWGVPAEDTEGQPLEGTFHAHQVPLGGVHDDDAELALLERWLRSYRPDELFDDDGRPHDDLLADLPPEHLRLGRVPEANGGQLRRDLPLPDVARFAVDVPAPGAGSASPTGTTGTWLAELMSATEDQRDFRVLCPDELASNKLDALLEATDRAFTWPVPGYAEHLAPGGRVMEVLSEHLCQGWLQGYLLTGRHALFPCYEAFASIVDSMVNQYAKFLKIAGEVPWRASVASANYLLTSEGWRQEHNGYSHQGPGFLNNLLTKKASVARVYLPPDANTLLVTLRHCLTSTDRINLVIAGKNTGSQWLDLDTAERHCAAGAGVWEWAGNGTGDPHVVLACAGGIPTVEVLAAASILRERAPDLVVRVVNVVDLLSLAPDTRHPHGMSEADFTACYGQRTPVVFGFHGYPSAVHEVLHGRPDTQRFHVHGYQEEGTTTTPYDLLVSNGMSRHDLAADTLRRSGRGDQLADELLAERDELRAAAHRDGVDPAEITDWRWGA</sequence>
<evidence type="ECO:0000313" key="7">
    <source>
        <dbReference type="EMBL" id="MBB4912753.1"/>
    </source>
</evidence>
<feature type="domain" description="Xylulose 5-phosphate/Fructose 6-phosphate phosphoketolase C-terminal" evidence="5">
    <location>
        <begin position="580"/>
        <end position="776"/>
    </location>
</feature>
<evidence type="ECO:0000256" key="3">
    <source>
        <dbReference type="ARBA" id="ARBA00023052"/>
    </source>
</evidence>
<comment type="caution">
    <text evidence="7">The sequence shown here is derived from an EMBL/GenBank/DDBJ whole genome shotgun (WGS) entry which is preliminary data.</text>
</comment>
<dbReference type="RefSeq" id="WP_184816715.1">
    <property type="nucleotide sequence ID" value="NZ_JACHJQ010000016.1"/>
</dbReference>
<dbReference type="EMBL" id="JACHJQ010000016">
    <property type="protein sequence ID" value="MBB4912753.1"/>
    <property type="molecule type" value="Genomic_DNA"/>
</dbReference>
<dbReference type="Gene3D" id="3.40.50.920">
    <property type="match status" value="1"/>
</dbReference>
<dbReference type="AlphaFoldDB" id="A0A7W7QFU3"/>